<dbReference type="InterPro" id="IPR024747">
    <property type="entry name" value="Pyridox_Oxase-rel"/>
</dbReference>
<dbReference type="RefSeq" id="WP_184574312.1">
    <property type="nucleotide sequence ID" value="NZ_JACHJT010000001.1"/>
</dbReference>
<feature type="region of interest" description="Disordered" evidence="1">
    <location>
        <begin position="1"/>
        <end position="22"/>
    </location>
</feature>
<evidence type="ECO:0000256" key="1">
    <source>
        <dbReference type="SAM" id="MobiDB-lite"/>
    </source>
</evidence>
<name>A0A7W7W0I0_9ACTN</name>
<dbReference type="EMBL" id="JACHJT010000001">
    <property type="protein sequence ID" value="MBB4929656.1"/>
    <property type="molecule type" value="Genomic_DNA"/>
</dbReference>
<dbReference type="Proteomes" id="UP000523007">
    <property type="component" value="Unassembled WGS sequence"/>
</dbReference>
<evidence type="ECO:0000313" key="2">
    <source>
        <dbReference type="EMBL" id="MBB4929656.1"/>
    </source>
</evidence>
<dbReference type="PANTHER" id="PTHR34071">
    <property type="entry name" value="5-NITROIMIDAZOLE ANTIBIOTICS RESISTANCE PROTEIN, NIMA-FAMILY-RELATED PROTEIN-RELATED"/>
    <property type="match status" value="1"/>
</dbReference>
<reference evidence="2 3" key="1">
    <citation type="submission" date="2020-08" db="EMBL/GenBank/DDBJ databases">
        <title>Sequencing the genomes of 1000 actinobacteria strains.</title>
        <authorList>
            <person name="Klenk H.-P."/>
        </authorList>
    </citation>
    <scope>NUCLEOTIDE SEQUENCE [LARGE SCALE GENOMIC DNA]</scope>
    <source>
        <strain evidence="2 3">DSM 102030</strain>
    </source>
</reference>
<dbReference type="Pfam" id="PF12900">
    <property type="entry name" value="Pyridox_ox_2"/>
    <property type="match status" value="1"/>
</dbReference>
<evidence type="ECO:0008006" key="4">
    <source>
        <dbReference type="Google" id="ProtNLM"/>
    </source>
</evidence>
<evidence type="ECO:0000313" key="3">
    <source>
        <dbReference type="Proteomes" id="UP000523007"/>
    </source>
</evidence>
<organism evidence="2 3">
    <name type="scientific">Lipingzhangella halophila</name>
    <dbReference type="NCBI Taxonomy" id="1783352"/>
    <lineage>
        <taxon>Bacteria</taxon>
        <taxon>Bacillati</taxon>
        <taxon>Actinomycetota</taxon>
        <taxon>Actinomycetes</taxon>
        <taxon>Streptosporangiales</taxon>
        <taxon>Nocardiopsidaceae</taxon>
        <taxon>Lipingzhangella</taxon>
    </lineage>
</organism>
<dbReference type="PANTHER" id="PTHR34071:SF2">
    <property type="entry name" value="FLAVIN-NUCLEOTIDE-BINDING PROTEIN"/>
    <property type="match status" value="1"/>
</dbReference>
<dbReference type="AlphaFoldDB" id="A0A7W7W0I0"/>
<dbReference type="InterPro" id="IPR012349">
    <property type="entry name" value="Split_barrel_FMN-bd"/>
</dbReference>
<comment type="caution">
    <text evidence="2">The sequence shown here is derived from an EMBL/GenBank/DDBJ whole genome shotgun (WGS) entry which is preliminary data.</text>
</comment>
<dbReference type="Gene3D" id="2.30.110.10">
    <property type="entry name" value="Electron Transport, Fmn-binding Protein, Chain A"/>
    <property type="match status" value="1"/>
</dbReference>
<dbReference type="SUPFAM" id="SSF50475">
    <property type="entry name" value="FMN-binding split barrel"/>
    <property type="match status" value="1"/>
</dbReference>
<proteinExistence type="predicted"/>
<protein>
    <recommendedName>
        <fullName evidence="4">Pyridoxamine 5'-phosphate oxidase family protein</fullName>
    </recommendedName>
</protein>
<sequence>MTASPADYSPTPRTTPTRNSDRAGYDRTLVHEILDAEYLCHVGFVADTAPVVLPTLFARVDDRLYLHGSSGSRLMLLAREGVPVCVTVTCLDGLVLARSAMHHSVNYRSVVAHGTAYRVTDERESRLALDRIVDHVVPGRAADIRPPSAKELAATGVLRLDLAEVSAKVRSGGVDDDPEDVHLPHWAGVLPVRRAVGAPEPDPRMPDEAVLPAYLEQYSTR</sequence>
<accession>A0A7W7W0I0</accession>
<keyword evidence="3" id="KW-1185">Reference proteome</keyword>
<gene>
    <name evidence="2" type="ORF">F4561_000476</name>
</gene>